<dbReference type="InterPro" id="IPR036056">
    <property type="entry name" value="Fibrinogen-like_C"/>
</dbReference>
<accession>A0A7S3BSL8</accession>
<dbReference type="Gene3D" id="3.90.215.10">
    <property type="entry name" value="Gamma Fibrinogen, chain A, domain 1"/>
    <property type="match status" value="1"/>
</dbReference>
<dbReference type="InterPro" id="IPR014716">
    <property type="entry name" value="Fibrinogen_a/b/g_C_1"/>
</dbReference>
<evidence type="ECO:0000256" key="1">
    <source>
        <dbReference type="SAM" id="MobiDB-lite"/>
    </source>
</evidence>
<feature type="compositionally biased region" description="Pro residues" evidence="1">
    <location>
        <begin position="85"/>
        <end position="105"/>
    </location>
</feature>
<dbReference type="EMBL" id="HBHX01063601">
    <property type="protein sequence ID" value="CAE0144132.1"/>
    <property type="molecule type" value="Transcribed_RNA"/>
</dbReference>
<dbReference type="NCBIfam" id="NF040941">
    <property type="entry name" value="GGGWT_bact"/>
    <property type="match status" value="1"/>
</dbReference>
<sequence>MLTVAYCVAAAVTSDDSAELIVGHCTISNPSSTAGLNISCPEGAPLVVNGIDILARLMALEKQVSGGSGSTGGDGGSIIASLSPASPPPASPPPASPPPAFPPPVHADCRELYDGGEKRDGLYTVTPSGASAAIDTFCDMTRNGGGWSLVANTRDTTKTCTSIAYGTLASKSQSEAWRLSDGQIQQLQGSGGGLLAFERSDGSFIFFKYRADYNNRLFDSTAGQTSAIRECRGGDLSGVFTHTQEPSTTYLSGHQGLDTYQVSPEKINCGTWLTWCYNNPTAIAWISNAQQIRLRIDNSSPMTYDGRLWVRAGVG</sequence>
<dbReference type="SUPFAM" id="SSF56496">
    <property type="entry name" value="Fibrinogen C-terminal domain-like"/>
    <property type="match status" value="1"/>
</dbReference>
<evidence type="ECO:0000313" key="3">
    <source>
        <dbReference type="EMBL" id="CAE0144132.1"/>
    </source>
</evidence>
<dbReference type="PROSITE" id="PS51406">
    <property type="entry name" value="FIBRINOGEN_C_2"/>
    <property type="match status" value="1"/>
</dbReference>
<feature type="domain" description="Fibrinogen C-terminal" evidence="2">
    <location>
        <begin position="100"/>
        <end position="154"/>
    </location>
</feature>
<reference evidence="3" key="1">
    <citation type="submission" date="2021-01" db="EMBL/GenBank/DDBJ databases">
        <authorList>
            <person name="Corre E."/>
            <person name="Pelletier E."/>
            <person name="Niang G."/>
            <person name="Scheremetjew M."/>
            <person name="Finn R."/>
            <person name="Kale V."/>
            <person name="Holt S."/>
            <person name="Cochrane G."/>
            <person name="Meng A."/>
            <person name="Brown T."/>
            <person name="Cohen L."/>
        </authorList>
    </citation>
    <scope>NUCLEOTIDE SEQUENCE</scope>
    <source>
        <strain evidence="3">CCMP281</strain>
    </source>
</reference>
<feature type="compositionally biased region" description="Gly residues" evidence="1">
    <location>
        <begin position="66"/>
        <end position="76"/>
    </location>
</feature>
<gene>
    <name evidence="3" type="ORF">HERI1096_LOCUS35174</name>
</gene>
<evidence type="ECO:0000259" key="2">
    <source>
        <dbReference type="PROSITE" id="PS51406"/>
    </source>
</evidence>
<proteinExistence type="predicted"/>
<feature type="region of interest" description="Disordered" evidence="1">
    <location>
        <begin position="64"/>
        <end position="107"/>
    </location>
</feature>
<dbReference type="Pfam" id="PF00147">
    <property type="entry name" value="Fibrinogen_C"/>
    <property type="match status" value="1"/>
</dbReference>
<dbReference type="InterPro" id="IPR002181">
    <property type="entry name" value="Fibrinogen_a/b/g_C_dom"/>
</dbReference>
<dbReference type="AlphaFoldDB" id="A0A7S3BSL8"/>
<name>A0A7S3BSL8_9EUKA</name>
<protein>
    <recommendedName>
        <fullName evidence="2">Fibrinogen C-terminal domain-containing protein</fullName>
    </recommendedName>
</protein>
<organism evidence="3">
    <name type="scientific">Haptolina ericina</name>
    <dbReference type="NCBI Taxonomy" id="156174"/>
    <lineage>
        <taxon>Eukaryota</taxon>
        <taxon>Haptista</taxon>
        <taxon>Haptophyta</taxon>
        <taxon>Prymnesiophyceae</taxon>
        <taxon>Prymnesiales</taxon>
        <taxon>Prymnesiaceae</taxon>
        <taxon>Haptolina</taxon>
    </lineage>
</organism>